<protein>
    <submittedName>
        <fullName evidence="9">Putative O-glycosylation ligase, exosortase A system-associated</fullName>
    </submittedName>
</protein>
<dbReference type="Pfam" id="PF04932">
    <property type="entry name" value="Wzy_C"/>
    <property type="match status" value="1"/>
</dbReference>
<name>A0A3C1KS12_9GAMM</name>
<proteinExistence type="predicted"/>
<dbReference type="PANTHER" id="PTHR37422:SF13">
    <property type="entry name" value="LIPOPOLYSACCHARIDE BIOSYNTHESIS PROTEIN PA4999-RELATED"/>
    <property type="match status" value="1"/>
</dbReference>
<feature type="transmembrane region" description="Helical" evidence="6">
    <location>
        <begin position="130"/>
        <end position="152"/>
    </location>
</feature>
<feature type="transmembrane region" description="Helical" evidence="6">
    <location>
        <begin position="72"/>
        <end position="92"/>
    </location>
</feature>
<dbReference type="NCBIfam" id="TIGR03097">
    <property type="entry name" value="PEP_O_lig_1"/>
    <property type="match status" value="1"/>
</dbReference>
<evidence type="ECO:0000256" key="3">
    <source>
        <dbReference type="ARBA" id="ARBA00022989"/>
    </source>
</evidence>
<keyword evidence="3 6" id="KW-1133">Transmembrane helix</keyword>
<dbReference type="InterPro" id="IPR007016">
    <property type="entry name" value="O-antigen_ligase-rel_domated"/>
</dbReference>
<feature type="transmembrane region" description="Helical" evidence="6">
    <location>
        <begin position="104"/>
        <end position="123"/>
    </location>
</feature>
<dbReference type="Proteomes" id="UP000259273">
    <property type="component" value="Unassembled WGS sequence"/>
</dbReference>
<dbReference type="GO" id="GO:0016020">
    <property type="term" value="C:membrane"/>
    <property type="evidence" value="ECO:0007669"/>
    <property type="project" value="UniProtKB-SubCell"/>
</dbReference>
<feature type="region of interest" description="Disordered" evidence="5">
    <location>
        <begin position="448"/>
        <end position="467"/>
    </location>
</feature>
<keyword evidence="2 6" id="KW-0812">Transmembrane</keyword>
<evidence type="ECO:0000313" key="9">
    <source>
        <dbReference type="EMBL" id="HAN29500.1"/>
    </source>
</evidence>
<accession>A0A3C1KS12</accession>
<feature type="domain" description="O-antigen ligase-related" evidence="7">
    <location>
        <begin position="202"/>
        <end position="355"/>
    </location>
</feature>
<evidence type="ECO:0000256" key="5">
    <source>
        <dbReference type="SAM" id="MobiDB-lite"/>
    </source>
</evidence>
<dbReference type="InterPro" id="IPR017528">
    <property type="entry name" value="CHP03097O-antigen_lig-rel"/>
</dbReference>
<evidence type="ECO:0000259" key="8">
    <source>
        <dbReference type="Pfam" id="PF19358"/>
    </source>
</evidence>
<feature type="transmembrane region" description="Helical" evidence="6">
    <location>
        <begin position="379"/>
        <end position="397"/>
    </location>
</feature>
<evidence type="ECO:0000256" key="2">
    <source>
        <dbReference type="ARBA" id="ARBA00022692"/>
    </source>
</evidence>
<reference evidence="9 10" key="1">
    <citation type="journal article" date="2018" name="Nat. Biotechnol.">
        <title>A standardized bacterial taxonomy based on genome phylogeny substantially revises the tree of life.</title>
        <authorList>
            <person name="Parks D.H."/>
            <person name="Chuvochina M."/>
            <person name="Waite D.W."/>
            <person name="Rinke C."/>
            <person name="Skarshewski A."/>
            <person name="Chaumeil P.A."/>
            <person name="Hugenholtz P."/>
        </authorList>
    </citation>
    <scope>NUCLEOTIDE SEQUENCE [LARGE SCALE GENOMIC DNA]</scope>
    <source>
        <strain evidence="9">UBA9158</strain>
    </source>
</reference>
<feature type="transmembrane region" description="Helical" evidence="6">
    <location>
        <begin position="172"/>
        <end position="189"/>
    </location>
</feature>
<evidence type="ECO:0000259" key="7">
    <source>
        <dbReference type="Pfam" id="PF04932"/>
    </source>
</evidence>
<comment type="subcellular location">
    <subcellularLocation>
        <location evidence="1">Membrane</location>
        <topology evidence="1">Multi-pass membrane protein</topology>
    </subcellularLocation>
</comment>
<gene>
    <name evidence="9" type="ORF">DCP75_17600</name>
</gene>
<dbReference type="AlphaFoldDB" id="A0A3C1KS12"/>
<keyword evidence="9" id="KW-0436">Ligase</keyword>
<evidence type="ECO:0000256" key="6">
    <source>
        <dbReference type="SAM" id="Phobius"/>
    </source>
</evidence>
<dbReference type="PANTHER" id="PTHR37422">
    <property type="entry name" value="TEICHURONIC ACID BIOSYNTHESIS PROTEIN TUAE"/>
    <property type="match status" value="1"/>
</dbReference>
<comment type="caution">
    <text evidence="9">The sequence shown here is derived from an EMBL/GenBank/DDBJ whole genome shotgun (WGS) entry which is preliminary data.</text>
</comment>
<dbReference type="EMBL" id="DMND01000238">
    <property type="protein sequence ID" value="HAN29500.1"/>
    <property type="molecule type" value="Genomic_DNA"/>
</dbReference>
<dbReference type="Pfam" id="PF19358">
    <property type="entry name" value="DUF5935"/>
    <property type="match status" value="1"/>
</dbReference>
<evidence type="ECO:0000256" key="4">
    <source>
        <dbReference type="ARBA" id="ARBA00023136"/>
    </source>
</evidence>
<dbReference type="GO" id="GO:0016874">
    <property type="term" value="F:ligase activity"/>
    <property type="evidence" value="ECO:0007669"/>
    <property type="project" value="UniProtKB-KW"/>
</dbReference>
<dbReference type="InterPro" id="IPR051533">
    <property type="entry name" value="WaaL-like"/>
</dbReference>
<evidence type="ECO:0000256" key="1">
    <source>
        <dbReference type="ARBA" id="ARBA00004141"/>
    </source>
</evidence>
<organism evidence="9 10">
    <name type="scientific">Haliea salexigens</name>
    <dbReference type="NCBI Taxonomy" id="287487"/>
    <lineage>
        <taxon>Bacteria</taxon>
        <taxon>Pseudomonadati</taxon>
        <taxon>Pseudomonadota</taxon>
        <taxon>Gammaproteobacteria</taxon>
        <taxon>Cellvibrionales</taxon>
        <taxon>Halieaceae</taxon>
        <taxon>Haliea</taxon>
    </lineage>
</organism>
<feature type="transmembrane region" description="Helical" evidence="6">
    <location>
        <begin position="47"/>
        <end position="65"/>
    </location>
</feature>
<feature type="domain" description="DUF5935" evidence="8">
    <location>
        <begin position="1"/>
        <end position="187"/>
    </location>
</feature>
<dbReference type="InterPro" id="IPR045979">
    <property type="entry name" value="DUF5935"/>
</dbReference>
<feature type="transmembrane region" description="Helical" evidence="6">
    <location>
        <begin position="201"/>
        <end position="231"/>
    </location>
</feature>
<keyword evidence="4 6" id="KW-0472">Membrane</keyword>
<feature type="transmembrane region" description="Helical" evidence="6">
    <location>
        <begin position="403"/>
        <end position="421"/>
    </location>
</feature>
<evidence type="ECO:0000313" key="10">
    <source>
        <dbReference type="Proteomes" id="UP000259273"/>
    </source>
</evidence>
<feature type="transmembrane region" description="Helical" evidence="6">
    <location>
        <begin position="348"/>
        <end position="367"/>
    </location>
</feature>
<sequence>MRDLLLVLFLFVAIFCSFKRTYLGVAAWVWIALMAPSDWAFGFSQNFRLNLTIVVVTAISYLLVTREKNVKVNALGVWVFLFGLWTLVTTIANLNSYPAMVWDYWNQFIKVLMLFFFITLAVRKRLHIDVLVWAIVLSVSSYAAMEAVKFILSGGGHMITGRAGIIADRNDFAVAINMCIPLVVYLIQVTQHKSVRMGLWIILALNVVSVVGTGSRGGFIGLAILAIAFWLRSRYKMPLAVIALLALPVLYQSTPEEWRERQATISTAAEEDSSFIGRLWAWKISTLLALDHPLTGGGFKAVLDGRIWNYYAPFTPDFTPLGTRPIPEENGSLAAHNIYFQVLGDHGFVGLFIFLVILALALLNNLRNTHLGHARQVNWYHKLAGMLTLSLVGYGITGANVSLAYFDLLYAVLGVVAVMTLRRDELLERESETSEKTLIPRVSLRRQAHAARGRDKRSLLPQEPGRT</sequence>